<accession>A0ABT2V1K5</accession>
<feature type="compositionally biased region" description="Gly residues" evidence="1">
    <location>
        <begin position="168"/>
        <end position="178"/>
    </location>
</feature>
<protein>
    <submittedName>
        <fullName evidence="2">Phage scaffolding protein</fullName>
    </submittedName>
</protein>
<evidence type="ECO:0000313" key="2">
    <source>
        <dbReference type="EMBL" id="MCU6800763.1"/>
    </source>
</evidence>
<proteinExistence type="predicted"/>
<dbReference type="Proteomes" id="UP001652395">
    <property type="component" value="Unassembled WGS sequence"/>
</dbReference>
<dbReference type="Pfam" id="PF06810">
    <property type="entry name" value="Phage_scaffold"/>
    <property type="match status" value="1"/>
</dbReference>
<dbReference type="EMBL" id="JAOQJF010000029">
    <property type="protein sequence ID" value="MCU6800763.1"/>
    <property type="molecule type" value="Genomic_DNA"/>
</dbReference>
<comment type="caution">
    <text evidence="2">The sequence shown here is derived from an EMBL/GenBank/DDBJ whole genome shotgun (WGS) entry which is preliminary data.</text>
</comment>
<evidence type="ECO:0000313" key="3">
    <source>
        <dbReference type="Proteomes" id="UP001652395"/>
    </source>
</evidence>
<name>A0ABT2V1K5_9FIRM</name>
<organism evidence="2 3">
    <name type="scientific">Alitiscatomonas aceti</name>
    <dbReference type="NCBI Taxonomy" id="2981724"/>
    <lineage>
        <taxon>Bacteria</taxon>
        <taxon>Bacillati</taxon>
        <taxon>Bacillota</taxon>
        <taxon>Clostridia</taxon>
        <taxon>Lachnospirales</taxon>
        <taxon>Lachnospiraceae</taxon>
        <taxon>Alitiscatomonas</taxon>
    </lineage>
</organism>
<reference evidence="2 3" key="1">
    <citation type="journal article" date="2021" name="ISME Commun">
        <title>Automated analysis of genomic sequences facilitates high-throughput and comprehensive description of bacteria.</title>
        <authorList>
            <person name="Hitch T.C.A."/>
        </authorList>
    </citation>
    <scope>NUCLEOTIDE SEQUENCE [LARGE SCALE GENOMIC DNA]</scope>
    <source>
        <strain evidence="3">f_CCE</strain>
    </source>
</reference>
<keyword evidence="3" id="KW-1185">Reference proteome</keyword>
<feature type="compositionally biased region" description="Basic and acidic residues" evidence="1">
    <location>
        <begin position="150"/>
        <end position="160"/>
    </location>
</feature>
<dbReference type="RefSeq" id="WP_158359505.1">
    <property type="nucleotide sequence ID" value="NZ_JAOQJF010000029.1"/>
</dbReference>
<dbReference type="InterPro" id="IPR009636">
    <property type="entry name" value="SCAF"/>
</dbReference>
<feature type="region of interest" description="Disordered" evidence="1">
    <location>
        <begin position="150"/>
        <end position="180"/>
    </location>
</feature>
<sequence length="199" mass="21596">MTQEQFEAIGIEKSLAKKAAEASKKELEGYVSKNTYDQTEQQRKQLETSANDYKTQLEDLKKAAGDNAELAKKIEDLQAENKKKDEDHQKEIQDLKLSSAIRMAVSASAQDSDLVAGLLDRTKLILGDDGKVTGLDEQVKALKESKPFLFKSEQKPDGKKGFFPLGGKETGGTGGEGGRMSMKEAIAAKLGMGPEGKGE</sequence>
<evidence type="ECO:0000256" key="1">
    <source>
        <dbReference type="SAM" id="MobiDB-lite"/>
    </source>
</evidence>
<feature type="region of interest" description="Disordered" evidence="1">
    <location>
        <begin position="30"/>
        <end position="51"/>
    </location>
</feature>
<gene>
    <name evidence="2" type="ORF">OCV69_12620</name>
</gene>